<dbReference type="GO" id="GO:0005886">
    <property type="term" value="C:plasma membrane"/>
    <property type="evidence" value="ECO:0007669"/>
    <property type="project" value="UniProtKB-SubCell"/>
</dbReference>
<keyword evidence="6 7" id="KW-0472">Membrane</keyword>
<gene>
    <name evidence="8" type="ORF">MNVM_09260</name>
</gene>
<accession>A0A7I7JIV0</accession>
<evidence type="ECO:0000256" key="7">
    <source>
        <dbReference type="SAM" id="Phobius"/>
    </source>
</evidence>
<evidence type="ECO:0000256" key="3">
    <source>
        <dbReference type="ARBA" id="ARBA00022475"/>
    </source>
</evidence>
<reference evidence="8 9" key="1">
    <citation type="journal article" date="2019" name="Emerg. Microbes Infect.">
        <title>Comprehensive subspecies identification of 175 nontuberculous mycobacteria species based on 7547 genomic profiles.</title>
        <authorList>
            <person name="Matsumoto Y."/>
            <person name="Kinjo T."/>
            <person name="Motooka D."/>
            <person name="Nabeya D."/>
            <person name="Jung N."/>
            <person name="Uechi K."/>
            <person name="Horii T."/>
            <person name="Iida T."/>
            <person name="Fujita J."/>
            <person name="Nakamura S."/>
        </authorList>
    </citation>
    <scope>NUCLEOTIDE SEQUENCE [LARGE SCALE GENOMIC DNA]</scope>
    <source>
        <strain evidence="8 9">JCM 6391</strain>
    </source>
</reference>
<dbReference type="InterPro" id="IPR039428">
    <property type="entry name" value="NUOK/Mnh_C1-like"/>
</dbReference>
<dbReference type="InterPro" id="IPR050601">
    <property type="entry name" value="CPA3_antiporter_subunitC"/>
</dbReference>
<keyword evidence="4 7" id="KW-0812">Transmembrane</keyword>
<feature type="transmembrane region" description="Helical" evidence="7">
    <location>
        <begin position="70"/>
        <end position="93"/>
    </location>
</feature>
<sequence length="154" mass="16200">MTAHLVPLLMAAGLTSCGVYMLLERNLTRALLGLMMIGNAINLLIIDVSGPGGSPPIYNSTEGMENDADPLAQAMVLTAIVITMGIAAFVLALTYRSYHLTTDDDIGDDEEAIRLSQLSDEEIIAAEADHSEPVAPGELDAVVESTVAESGVSR</sequence>
<dbReference type="RefSeq" id="WP_013827857.1">
    <property type="nucleotide sequence ID" value="NZ_AP022562.1"/>
</dbReference>
<evidence type="ECO:0000256" key="5">
    <source>
        <dbReference type="ARBA" id="ARBA00022989"/>
    </source>
</evidence>
<dbReference type="Proteomes" id="UP000466997">
    <property type="component" value="Chromosome"/>
</dbReference>
<feature type="transmembrane region" description="Helical" evidence="7">
    <location>
        <begin position="6"/>
        <end position="23"/>
    </location>
</feature>
<keyword evidence="3" id="KW-1003">Cell membrane</keyword>
<evidence type="ECO:0000256" key="2">
    <source>
        <dbReference type="ARBA" id="ARBA00010388"/>
    </source>
</evidence>
<dbReference type="AlphaFoldDB" id="A0A7I7JIV0"/>
<keyword evidence="5 7" id="KW-1133">Transmembrane helix</keyword>
<protein>
    <submittedName>
        <fullName evidence="8">Na(+)/H(+) antiporter subunit C</fullName>
    </submittedName>
</protein>
<evidence type="ECO:0000256" key="1">
    <source>
        <dbReference type="ARBA" id="ARBA00004651"/>
    </source>
</evidence>
<proteinExistence type="inferred from homology"/>
<evidence type="ECO:0000256" key="6">
    <source>
        <dbReference type="ARBA" id="ARBA00023136"/>
    </source>
</evidence>
<evidence type="ECO:0000313" key="8">
    <source>
        <dbReference type="EMBL" id="BBX11845.1"/>
    </source>
</evidence>
<dbReference type="EMBL" id="AP022562">
    <property type="protein sequence ID" value="BBX11845.1"/>
    <property type="molecule type" value="Genomic_DNA"/>
</dbReference>
<dbReference type="NCBIfam" id="NF005929">
    <property type="entry name" value="PRK07946.1"/>
    <property type="match status" value="1"/>
</dbReference>
<evidence type="ECO:0000256" key="4">
    <source>
        <dbReference type="ARBA" id="ARBA00022692"/>
    </source>
</evidence>
<evidence type="ECO:0000313" key="9">
    <source>
        <dbReference type="Proteomes" id="UP000466997"/>
    </source>
</evidence>
<organism evidence="8 9">
    <name type="scientific">Mycobacterium novum</name>
    <dbReference type="NCBI Taxonomy" id="2492438"/>
    <lineage>
        <taxon>Bacteria</taxon>
        <taxon>Bacillati</taxon>
        <taxon>Actinomycetota</taxon>
        <taxon>Actinomycetes</taxon>
        <taxon>Mycobacteriales</taxon>
        <taxon>Mycobacteriaceae</taxon>
        <taxon>Mycobacterium</taxon>
    </lineage>
</organism>
<dbReference type="PANTHER" id="PTHR34583">
    <property type="entry name" value="ANTIPORTER SUBUNIT MNHC2-RELATED"/>
    <property type="match status" value="1"/>
</dbReference>
<feature type="transmembrane region" description="Helical" evidence="7">
    <location>
        <begin position="30"/>
        <end position="50"/>
    </location>
</feature>
<name>A0A7I7JIV0_9MYCO</name>
<dbReference type="Gene3D" id="1.10.287.3510">
    <property type="match status" value="1"/>
</dbReference>
<dbReference type="KEGG" id="mnm:MNVM_09260"/>
<dbReference type="PANTHER" id="PTHR34583:SF2">
    <property type="entry name" value="ANTIPORTER SUBUNIT MNHC2-RELATED"/>
    <property type="match status" value="1"/>
</dbReference>
<comment type="subcellular location">
    <subcellularLocation>
        <location evidence="1">Cell membrane</location>
        <topology evidence="1">Multi-pass membrane protein</topology>
    </subcellularLocation>
</comment>
<comment type="similarity">
    <text evidence="2">Belongs to the CPA3 antiporters (TC 2.A.63) subunit C family.</text>
</comment>
<dbReference type="Pfam" id="PF00420">
    <property type="entry name" value="Oxidored_q2"/>
    <property type="match status" value="1"/>
</dbReference>
<keyword evidence="9" id="KW-1185">Reference proteome</keyword>